<proteinExistence type="predicted"/>
<protein>
    <recommendedName>
        <fullName evidence="2">Sulfatase N-terminal domain-containing protein</fullName>
    </recommendedName>
</protein>
<evidence type="ECO:0000313" key="3">
    <source>
        <dbReference type="EMBL" id="KKK86335.1"/>
    </source>
</evidence>
<dbReference type="InterPro" id="IPR017850">
    <property type="entry name" value="Alkaline_phosphatase_core_sf"/>
</dbReference>
<dbReference type="InterPro" id="IPR052701">
    <property type="entry name" value="GAG_Ulvan_Degrading_Sulfatases"/>
</dbReference>
<name>A0A0F8ZJX6_9ZZZZ</name>
<evidence type="ECO:0000259" key="2">
    <source>
        <dbReference type="Pfam" id="PF00884"/>
    </source>
</evidence>
<reference evidence="3" key="1">
    <citation type="journal article" date="2015" name="Nature">
        <title>Complex archaea that bridge the gap between prokaryotes and eukaryotes.</title>
        <authorList>
            <person name="Spang A."/>
            <person name="Saw J.H."/>
            <person name="Jorgensen S.L."/>
            <person name="Zaremba-Niedzwiedzka K."/>
            <person name="Martijn J."/>
            <person name="Lind A.E."/>
            <person name="van Eijk R."/>
            <person name="Schleper C."/>
            <person name="Guy L."/>
            <person name="Ettema T.J."/>
        </authorList>
    </citation>
    <scope>NUCLEOTIDE SEQUENCE</scope>
</reference>
<gene>
    <name evidence="3" type="ORF">LCGC14_2764260</name>
</gene>
<dbReference type="EMBL" id="LAZR01050892">
    <property type="protein sequence ID" value="KKK86335.1"/>
    <property type="molecule type" value="Genomic_DNA"/>
</dbReference>
<accession>A0A0F8ZJX6</accession>
<feature type="non-terminal residue" evidence="3">
    <location>
        <position position="220"/>
    </location>
</feature>
<dbReference type="PANTHER" id="PTHR43751:SF3">
    <property type="entry name" value="SULFATASE N-TERMINAL DOMAIN-CONTAINING PROTEIN"/>
    <property type="match status" value="1"/>
</dbReference>
<dbReference type="Pfam" id="PF00884">
    <property type="entry name" value="Sulfatase"/>
    <property type="match status" value="1"/>
</dbReference>
<comment type="caution">
    <text evidence="3">The sequence shown here is derived from an EMBL/GenBank/DDBJ whole genome shotgun (WGS) entry which is preliminary data.</text>
</comment>
<evidence type="ECO:0000256" key="1">
    <source>
        <dbReference type="SAM" id="MobiDB-lite"/>
    </source>
</evidence>
<feature type="compositionally biased region" description="Polar residues" evidence="1">
    <location>
        <begin position="208"/>
        <end position="220"/>
    </location>
</feature>
<organism evidence="3">
    <name type="scientific">marine sediment metagenome</name>
    <dbReference type="NCBI Taxonomy" id="412755"/>
    <lineage>
        <taxon>unclassified sequences</taxon>
        <taxon>metagenomes</taxon>
        <taxon>ecological metagenomes</taxon>
    </lineage>
</organism>
<feature type="region of interest" description="Disordered" evidence="1">
    <location>
        <begin position="182"/>
        <end position="220"/>
    </location>
</feature>
<dbReference type="InterPro" id="IPR000917">
    <property type="entry name" value="Sulfatase_N"/>
</dbReference>
<sequence length="220" mass="24691">MPVNIILLVIDTLRYDYVGALGDGLVRTPNLDAFAAESWVFDRAFLASFPTIPHRTDVLTGMYGGPFNPWMPLRHDVLTFPRLLAEGGYCTQLIHDTPHLVNGGHNFDWPFSAWTFIRGAEVDRPWLDNAGAADLPNWKREAKYDYLGEPGTPEAPDHTHVSYTRANRRRESNDDWNAFSWSSGLPSASAFRNHPSTREPRSSVLPVSRTQATQLPSVSL</sequence>
<feature type="domain" description="Sulfatase N-terminal" evidence="2">
    <location>
        <begin position="4"/>
        <end position="115"/>
    </location>
</feature>
<dbReference type="PANTHER" id="PTHR43751">
    <property type="entry name" value="SULFATASE"/>
    <property type="match status" value="1"/>
</dbReference>
<dbReference type="Gene3D" id="3.40.720.10">
    <property type="entry name" value="Alkaline Phosphatase, subunit A"/>
    <property type="match status" value="1"/>
</dbReference>
<dbReference type="SUPFAM" id="SSF53649">
    <property type="entry name" value="Alkaline phosphatase-like"/>
    <property type="match status" value="1"/>
</dbReference>
<dbReference type="AlphaFoldDB" id="A0A0F8ZJX6"/>